<dbReference type="GeneID" id="60748527"/>
<feature type="domain" description="SnoaL-like" evidence="1">
    <location>
        <begin position="165"/>
        <end position="268"/>
    </location>
</feature>
<dbReference type="GO" id="GO:0016853">
    <property type="term" value="F:isomerase activity"/>
    <property type="evidence" value="ECO:0007669"/>
    <property type="project" value="UniProtKB-KW"/>
</dbReference>
<accession>A0ABD7UYD5</accession>
<dbReference type="SUPFAM" id="SSF54427">
    <property type="entry name" value="NTF2-like"/>
    <property type="match status" value="2"/>
</dbReference>
<dbReference type="PANTHER" id="PTHR41252:SF1">
    <property type="entry name" value="BLR2505 PROTEIN"/>
    <property type="match status" value="1"/>
</dbReference>
<evidence type="ECO:0000259" key="1">
    <source>
        <dbReference type="Pfam" id="PF12680"/>
    </source>
</evidence>
<dbReference type="Pfam" id="PF12680">
    <property type="entry name" value="SnoaL_2"/>
    <property type="match status" value="2"/>
</dbReference>
<dbReference type="InterPro" id="IPR037401">
    <property type="entry name" value="SnoaL-like"/>
</dbReference>
<dbReference type="EMBL" id="CAACYD010000005">
    <property type="protein sequence ID" value="VFA81411.1"/>
    <property type="molecule type" value="Genomic_DNA"/>
</dbReference>
<keyword evidence="2" id="KW-0413">Isomerase</keyword>
<feature type="domain" description="SnoaL-like" evidence="1">
    <location>
        <begin position="16"/>
        <end position="122"/>
    </location>
</feature>
<evidence type="ECO:0000313" key="3">
    <source>
        <dbReference type="Proteomes" id="UP000360750"/>
    </source>
</evidence>
<dbReference type="Proteomes" id="UP000360750">
    <property type="component" value="Unassembled WGS sequence"/>
</dbReference>
<dbReference type="AlphaFoldDB" id="A0ABD7UYD5"/>
<sequence>MSDAAHSIAASNVALIQRFEDSFVAGDIDDVLTILSEDIIVREAANTPYPGDHAGHDGFFALAQAFNSTWEMVAPIDLDIAPLGGDRVLVSVSLDVVGRRTGVPITLRIAENYLIRNGKIASIDVFYWDNVELMRAAGPEVVEVGAAGGDIAVSALDVVTKFESAVLDDGDFDQAMRYAQPDFTIREAPGMPYREVYTGRTGLDALMADVGAVWEFIDGPRISFEPALYDRNCVYTRVEGRAVLRATGVEYDFLVTERVTVRDGKVSDIEVFYFDQAPAVLAAAAAQSR</sequence>
<organism evidence="2 3">
    <name type="scientific">Gordonia paraffinivorans</name>
    <dbReference type="NCBI Taxonomy" id="175628"/>
    <lineage>
        <taxon>Bacteria</taxon>
        <taxon>Bacillati</taxon>
        <taxon>Actinomycetota</taxon>
        <taxon>Actinomycetes</taxon>
        <taxon>Mycobacteriales</taxon>
        <taxon>Gordoniaceae</taxon>
        <taxon>Gordonia</taxon>
    </lineage>
</organism>
<dbReference type="Gene3D" id="3.10.450.50">
    <property type="match status" value="2"/>
</dbReference>
<gene>
    <name evidence="2" type="ORF">NCTC8139_00475</name>
</gene>
<dbReference type="RefSeq" id="WP_131733349.1">
    <property type="nucleotide sequence ID" value="NZ_CAACYD010000005.1"/>
</dbReference>
<evidence type="ECO:0000313" key="2">
    <source>
        <dbReference type="EMBL" id="VFA81411.1"/>
    </source>
</evidence>
<proteinExistence type="predicted"/>
<protein>
    <submittedName>
        <fullName evidence="2">Ketosteroid isomerase-related protein</fullName>
    </submittedName>
</protein>
<comment type="caution">
    <text evidence="2">The sequence shown here is derived from an EMBL/GenBank/DDBJ whole genome shotgun (WGS) entry which is preliminary data.</text>
</comment>
<dbReference type="InterPro" id="IPR032710">
    <property type="entry name" value="NTF2-like_dom_sf"/>
</dbReference>
<dbReference type="PANTHER" id="PTHR41252">
    <property type="entry name" value="BLR2505 PROTEIN"/>
    <property type="match status" value="1"/>
</dbReference>
<name>A0ABD7UYD5_9ACTN</name>
<reference evidence="2 3" key="1">
    <citation type="submission" date="2019-02" db="EMBL/GenBank/DDBJ databases">
        <authorList>
            <consortium name="Pathogen Informatics"/>
        </authorList>
    </citation>
    <scope>NUCLEOTIDE SEQUENCE [LARGE SCALE GENOMIC DNA]</scope>
    <source>
        <strain evidence="2 3">3012STDY6756503</strain>
    </source>
</reference>